<dbReference type="PROSITE" id="PS50909">
    <property type="entry name" value="GAT"/>
    <property type="match status" value="1"/>
</dbReference>
<keyword evidence="9" id="KW-0206">Cytoskeleton</keyword>
<feature type="compositionally biased region" description="Polar residues" evidence="12">
    <location>
        <begin position="1941"/>
        <end position="1956"/>
    </location>
</feature>
<dbReference type="PANTHER" id="PTHR47970:SF29">
    <property type="entry name" value="KINESIN FAMILY MEMBER 20B"/>
    <property type="match status" value="1"/>
</dbReference>
<feature type="domain" description="GAT" evidence="14">
    <location>
        <begin position="1384"/>
        <end position="1514"/>
    </location>
</feature>
<keyword evidence="15" id="KW-1185">Reference proteome</keyword>
<dbReference type="GO" id="GO:0072686">
    <property type="term" value="C:mitotic spindle"/>
    <property type="evidence" value="ECO:0007669"/>
    <property type="project" value="TreeGrafter"/>
</dbReference>
<dbReference type="Proteomes" id="UP000515163">
    <property type="component" value="Unplaced"/>
</dbReference>
<evidence type="ECO:0000256" key="2">
    <source>
        <dbReference type="ARBA" id="ARBA00022490"/>
    </source>
</evidence>
<evidence type="ECO:0000256" key="8">
    <source>
        <dbReference type="ARBA" id="ARBA00023175"/>
    </source>
</evidence>
<feature type="region of interest" description="Disordered" evidence="12">
    <location>
        <begin position="1566"/>
        <end position="1600"/>
    </location>
</feature>
<evidence type="ECO:0000313" key="15">
    <source>
        <dbReference type="Proteomes" id="UP000515163"/>
    </source>
</evidence>
<evidence type="ECO:0000256" key="5">
    <source>
        <dbReference type="ARBA" id="ARBA00022741"/>
    </source>
</evidence>
<evidence type="ECO:0000256" key="7">
    <source>
        <dbReference type="ARBA" id="ARBA00023054"/>
    </source>
</evidence>
<feature type="region of interest" description="Disordered" evidence="12">
    <location>
        <begin position="1284"/>
        <end position="1303"/>
    </location>
</feature>
<dbReference type="InterPro" id="IPR047149">
    <property type="entry name" value="KIF11-like"/>
</dbReference>
<feature type="region of interest" description="Disordered" evidence="12">
    <location>
        <begin position="1201"/>
        <end position="1247"/>
    </location>
</feature>
<dbReference type="InterPro" id="IPR019821">
    <property type="entry name" value="Kinesin_motor_CS"/>
</dbReference>
<organism evidence="15 16">
    <name type="scientific">Actinia tenebrosa</name>
    <name type="common">Australian red waratah sea anemone</name>
    <dbReference type="NCBI Taxonomy" id="6105"/>
    <lineage>
        <taxon>Eukaryota</taxon>
        <taxon>Metazoa</taxon>
        <taxon>Cnidaria</taxon>
        <taxon>Anthozoa</taxon>
        <taxon>Hexacorallia</taxon>
        <taxon>Actiniaria</taxon>
        <taxon>Actiniidae</taxon>
        <taxon>Actinia</taxon>
    </lineage>
</organism>
<feature type="compositionally biased region" description="Basic and acidic residues" evidence="12">
    <location>
        <begin position="2066"/>
        <end position="2076"/>
    </location>
</feature>
<feature type="coiled-coil region" evidence="11">
    <location>
        <begin position="565"/>
        <end position="596"/>
    </location>
</feature>
<evidence type="ECO:0000313" key="16">
    <source>
        <dbReference type="RefSeq" id="XP_031556529.1"/>
    </source>
</evidence>
<accession>A0A6P8HJH1</accession>
<dbReference type="GO" id="GO:0008017">
    <property type="term" value="F:microtubule binding"/>
    <property type="evidence" value="ECO:0007669"/>
    <property type="project" value="InterPro"/>
</dbReference>
<dbReference type="SUPFAM" id="SSF52540">
    <property type="entry name" value="P-loop containing nucleoside triphosphate hydrolases"/>
    <property type="match status" value="1"/>
</dbReference>
<feature type="region of interest" description="Disordered" evidence="12">
    <location>
        <begin position="928"/>
        <end position="951"/>
    </location>
</feature>
<feature type="compositionally biased region" description="Basic and acidic residues" evidence="12">
    <location>
        <begin position="1924"/>
        <end position="1940"/>
    </location>
</feature>
<evidence type="ECO:0000256" key="9">
    <source>
        <dbReference type="ARBA" id="ARBA00023212"/>
    </source>
</evidence>
<dbReference type="InParanoid" id="A0A6P8HJH1"/>
<keyword evidence="3" id="KW-0597">Phosphoprotein</keyword>
<evidence type="ECO:0000256" key="3">
    <source>
        <dbReference type="ARBA" id="ARBA00022553"/>
    </source>
</evidence>
<dbReference type="GeneID" id="116293262"/>
<gene>
    <name evidence="16" type="primary">LOC116293262</name>
</gene>
<feature type="domain" description="Kinesin motor" evidence="13">
    <location>
        <begin position="58"/>
        <end position="507"/>
    </location>
</feature>
<dbReference type="GO" id="GO:0035091">
    <property type="term" value="F:phosphatidylinositol binding"/>
    <property type="evidence" value="ECO:0007669"/>
    <property type="project" value="InterPro"/>
</dbReference>
<feature type="compositionally biased region" description="Basic and acidic residues" evidence="12">
    <location>
        <begin position="1566"/>
        <end position="1575"/>
    </location>
</feature>
<dbReference type="InterPro" id="IPR004152">
    <property type="entry name" value="GAT_dom"/>
</dbReference>
<feature type="compositionally biased region" description="Basic and acidic residues" evidence="12">
    <location>
        <begin position="1582"/>
        <end position="1600"/>
    </location>
</feature>
<dbReference type="InterPro" id="IPR001752">
    <property type="entry name" value="Kinesin_motor_dom"/>
</dbReference>
<reference evidence="16" key="1">
    <citation type="submission" date="2025-08" db="UniProtKB">
        <authorList>
            <consortium name="RefSeq"/>
        </authorList>
    </citation>
    <scope>IDENTIFICATION</scope>
    <source>
        <tissue evidence="16">Tentacle</tissue>
    </source>
</reference>
<evidence type="ECO:0000256" key="4">
    <source>
        <dbReference type="ARBA" id="ARBA00022701"/>
    </source>
</evidence>
<keyword evidence="8 10" id="KW-0505">Motor protein</keyword>
<dbReference type="RefSeq" id="XP_031556529.1">
    <property type="nucleotide sequence ID" value="XM_031700669.1"/>
</dbReference>
<dbReference type="OrthoDB" id="2403182at2759"/>
<dbReference type="GO" id="GO:0005524">
    <property type="term" value="F:ATP binding"/>
    <property type="evidence" value="ECO:0007669"/>
    <property type="project" value="UniProtKB-UniRule"/>
</dbReference>
<dbReference type="Pfam" id="PF00225">
    <property type="entry name" value="Kinesin"/>
    <property type="match status" value="1"/>
</dbReference>
<protein>
    <submittedName>
        <fullName evidence="16">Kinesin-like protein KIF20B</fullName>
    </submittedName>
</protein>
<proteinExistence type="inferred from homology"/>
<dbReference type="InterPro" id="IPR036961">
    <property type="entry name" value="Kinesin_motor_dom_sf"/>
</dbReference>
<sequence length="2155" mass="248398">MPDQPFEVISDGEEGLDDAEEELEEQLENGGIRKNLLGEFADIEKTNSNVLENNGRECMKVYLRIRPFSAEEKDLSQDQDCMEIDGDSAINLNAPKDSFTFKNEKRGREVTHRFTFSRVFGPETTQKQFFDDTNLNLLKDFMDGQNCLVFTYGITNSGKTYTIQGTPKDGGILPRTLDVLFNSIQNKQYPRMNLKPRYFCDVVKINEKQEHMEGALRNGLLMSLNKEQFDLNSFLQLEDSNDFSKGSIIEDSLLQASLKSQDGETTDHDITEDEDTSRLVDNTTLSVDAQGPVKFSVWISFAEIYNELIFDLLEPCPEGKGKKRVTLKLGDDKNGNPYVKGLREVCVSSADEAYKILRVGKKNQRISATKLNQASSRSHCIFTIKVLRVVDVENPHAARVSRLSFVDLAGSERYTKTQNTGDRLKEAGNINTSLMTLGKCLDCLRYNQLHQNHPQIIPFRESKLTRLFQGFFCGKGKASMIVNINQCAATFDETYHALKFSAIAKQVTTKVCKPSDMLPPVEKSFRASFAFPVQSKAARMSIPWENGALSTPAGGRCERINEDEEEDEENDVVSYQKQLENLVRVLQEQLIEEKKSKAMLEVKIREEVCGEMAEQLVAIESAYSERIQEEVTAVEEKCERRIELLAKSIKKTRKRARIEKQEDEDEEWVPSVQLHAERVKVEELTAQVNELKSAIEEDENRFKAQEEIMMDLQSALETSSKELELAKIKLDKRDELLKEKDEAIRKLEKDLDVKNDEELQECESKEKSDKIVQNLYQEIEKLQSDLEQQQTLVKENSNALEKSKEMVSQLEESVTEKDAILEEKMVLLDEKNDELKNLENNERELEEKARMMTESLEKGEKRVKELEQNLEEKENLLVERTDLLEKQETLVKKLRNNIKEHEEALENNESFLGQLNDTVRQLSHELVDAKNKEKEKEKEHEKENEEKCSKEGLETALASKLANLREQLLARDELMKELVQSLEETREQVELDKGDLVMLNNKQKIRIVELEDELETLKKAVSEDDSDKRFESLKEQLKKAETDSIKAKEQMEMSGFEKEEIKCALDDAKTKEGELKNQIAEAKQEVEELKKCFTEAKENISSLEKTLESKNTQLMELQTDAKKDLEMKNKLGASNKRQAELERQVKEQESELKTTLSELEELKTEKVSLDKAKLEIEKLSENLATKELRVKELVNELEDVKNKLQQENKENSKASEEGNDDERKEKRSDAKNKDKTKEIKELEKQLEVTTRALDKKNSQLISRNNALKRLELSLSEKEAKISELTKEKGQGLQTPSKDLRTREEIRTLRRRVVQADKDTEELKQKVQEYQSKFEEVSKQQEEKSKEVLQLQEKLEVSENRVKELENNFNDVKEESLKDKEKLEANEKKIEVYRLQQSELKEKTEETAKLLEQMKEEIENAKNEKQEKIKELEDVKNKAELYEKRVEELNLQQSENVKESDERVTSLMEKLKSAEEELKRNVERLQMLEESKEREINQLQERIQFREKQLEEKEETVREIGQKSSEAEKEKSEELDKVWKTLVEHQAIIRERGENIDDLENKLTKAEARHAREKATLENTVAKMKEVMESEGGDRKKQMSRITELEGKAEELQKMNDMLISASEQHEKEMNELKKVLDEQDAVMEEQEKALNERQNEIESLLNENGELLNKMNTKENCNESTTAEIRRLEGTLAVYIEEKERLEKEVKEIRQNDQQIEISKVEISRDHEKEKTDILVKLEQKEGVIGKLKTQLKSAQSEANKEKKSLQQKAKDLEAEINKLTVRLQVVEGKKQEYEDLCQLKDADVRAANEEKEETLKVMRQALAIAAAKKDEYQAKLEAMKKECTAELEAKHEREIEKLREEFEGGKPAKKMPDLKIKLNKIEVKTKRNSTECEMFIESPTNKKEEKTNKSASSQDEDSTTEVEDGKKAAIEPPAKERANNENSSVPQTSGLNMSVKSLKDETLPEGRIEIDVTPIKRRKRTSRAPSKTTSTKKRRSSELPLSEIKNHLKARKQMEQSEDEFTPGSVKLKERPKRSTRKTRANSTACSSSTKGQRPPVKPLSPMNENKETAPEGLKKQSSIKKKRFLGKLFSNKEGEENTPPPKKGRKLLKKDISAPMDNFSPCISGIDSIPKSNEKTKAHSIISRQLRSRAIKF</sequence>
<dbReference type="GO" id="GO:0090307">
    <property type="term" value="P:mitotic spindle assembly"/>
    <property type="evidence" value="ECO:0007669"/>
    <property type="project" value="TreeGrafter"/>
</dbReference>
<dbReference type="GO" id="GO:0007018">
    <property type="term" value="P:microtubule-based movement"/>
    <property type="evidence" value="ECO:0007669"/>
    <property type="project" value="InterPro"/>
</dbReference>
<evidence type="ECO:0000256" key="1">
    <source>
        <dbReference type="ARBA" id="ARBA00004186"/>
    </source>
</evidence>
<comment type="subcellular location">
    <subcellularLocation>
        <location evidence="1">Cytoplasm</location>
        <location evidence="1">Cytoskeleton</location>
        <location evidence="1">Spindle</location>
    </subcellularLocation>
</comment>
<feature type="region of interest" description="Disordered" evidence="12">
    <location>
        <begin position="1123"/>
        <end position="1161"/>
    </location>
</feature>
<dbReference type="GO" id="GO:0051231">
    <property type="term" value="P:spindle elongation"/>
    <property type="evidence" value="ECO:0007669"/>
    <property type="project" value="TreeGrafter"/>
</dbReference>
<feature type="region of interest" description="Disordered" evidence="12">
    <location>
        <begin position="1889"/>
        <end position="2111"/>
    </location>
</feature>
<feature type="compositionally biased region" description="Polar residues" evidence="12">
    <location>
        <begin position="2042"/>
        <end position="2053"/>
    </location>
</feature>
<dbReference type="PROSITE" id="PS50067">
    <property type="entry name" value="KINESIN_MOTOR_2"/>
    <property type="match status" value="1"/>
</dbReference>
<comment type="similarity">
    <text evidence="10">Belongs to the TRAFAC class myosin-kinesin ATPase superfamily. Kinesin family.</text>
</comment>
<evidence type="ECO:0000259" key="13">
    <source>
        <dbReference type="PROSITE" id="PS50067"/>
    </source>
</evidence>
<feature type="compositionally biased region" description="Basic and acidic residues" evidence="12">
    <location>
        <begin position="1137"/>
        <end position="1152"/>
    </location>
</feature>
<dbReference type="GO" id="GO:0043130">
    <property type="term" value="F:ubiquitin binding"/>
    <property type="evidence" value="ECO:0007669"/>
    <property type="project" value="InterPro"/>
</dbReference>
<feature type="compositionally biased region" description="Basic residues" evidence="12">
    <location>
        <begin position="2031"/>
        <end position="2041"/>
    </location>
</feature>
<name>A0A6P8HJH1_ACTTE</name>
<keyword evidence="6 10" id="KW-0067">ATP-binding</keyword>
<evidence type="ECO:0000256" key="12">
    <source>
        <dbReference type="SAM" id="MobiDB-lite"/>
    </source>
</evidence>
<feature type="region of interest" description="Disordered" evidence="12">
    <location>
        <begin position="1506"/>
        <end position="1533"/>
    </location>
</feature>
<keyword evidence="4" id="KW-0493">Microtubule</keyword>
<evidence type="ECO:0000256" key="6">
    <source>
        <dbReference type="ARBA" id="ARBA00022840"/>
    </source>
</evidence>
<keyword evidence="2" id="KW-0963">Cytoplasm</keyword>
<keyword evidence="7 11" id="KW-0175">Coiled coil</keyword>
<dbReference type="GO" id="GO:0005876">
    <property type="term" value="C:spindle microtubule"/>
    <property type="evidence" value="ECO:0007669"/>
    <property type="project" value="TreeGrafter"/>
</dbReference>
<evidence type="ECO:0000256" key="11">
    <source>
        <dbReference type="SAM" id="Coils"/>
    </source>
</evidence>
<dbReference type="PROSITE" id="PS00411">
    <property type="entry name" value="KINESIN_MOTOR_1"/>
    <property type="match status" value="1"/>
</dbReference>
<dbReference type="Gene3D" id="3.40.850.10">
    <property type="entry name" value="Kinesin motor domain"/>
    <property type="match status" value="1"/>
</dbReference>
<dbReference type="SMART" id="SM00129">
    <property type="entry name" value="KISc"/>
    <property type="match status" value="1"/>
</dbReference>
<feature type="binding site" evidence="10">
    <location>
        <begin position="153"/>
        <end position="160"/>
    </location>
    <ligand>
        <name>ATP</name>
        <dbReference type="ChEBI" id="CHEBI:30616"/>
    </ligand>
</feature>
<dbReference type="GO" id="GO:0005634">
    <property type="term" value="C:nucleus"/>
    <property type="evidence" value="ECO:0007669"/>
    <property type="project" value="TreeGrafter"/>
</dbReference>
<keyword evidence="5 10" id="KW-0547">Nucleotide-binding</keyword>
<dbReference type="KEGG" id="aten:116293262"/>
<dbReference type="PANTHER" id="PTHR47970">
    <property type="entry name" value="KINESIN-LIKE PROTEIN KIF11"/>
    <property type="match status" value="1"/>
</dbReference>
<feature type="compositionally biased region" description="Basic and acidic residues" evidence="12">
    <location>
        <begin position="1958"/>
        <end position="1971"/>
    </location>
</feature>
<evidence type="ECO:0000256" key="10">
    <source>
        <dbReference type="PROSITE-ProRule" id="PRU00283"/>
    </source>
</evidence>
<dbReference type="InterPro" id="IPR027417">
    <property type="entry name" value="P-loop_NTPase"/>
</dbReference>
<dbReference type="PRINTS" id="PR00380">
    <property type="entry name" value="KINESINHEAVY"/>
</dbReference>
<dbReference type="GO" id="GO:0008574">
    <property type="term" value="F:plus-end-directed microtubule motor activity"/>
    <property type="evidence" value="ECO:0007669"/>
    <property type="project" value="TreeGrafter"/>
</dbReference>
<evidence type="ECO:0000259" key="14">
    <source>
        <dbReference type="PROSITE" id="PS50909"/>
    </source>
</evidence>